<feature type="region of interest" description="Disordered" evidence="1">
    <location>
        <begin position="79"/>
        <end position="155"/>
    </location>
</feature>
<feature type="compositionally biased region" description="Basic and acidic residues" evidence="1">
    <location>
        <begin position="135"/>
        <end position="155"/>
    </location>
</feature>
<dbReference type="EMBL" id="JAKNSF020000015">
    <property type="protein sequence ID" value="KAK7734791.1"/>
    <property type="molecule type" value="Genomic_DNA"/>
</dbReference>
<sequence length="403" mass="42626">MAYPYKANDEDEDFKDLDPAVAEEIAIAKALQNSLESLAQEQGNTVQVLEDVINAPDYTREVPDDAGEVPRLSFTAEEIVQDDLRRQEELYGPPSPPRESRTATSLNPQKDATKPLEKKTERTSEKTSGDNFAEEVSHHITKDNTGKGTGKDKMAKKDAETDRILVVKMASLLGTIHCPETYDETLQGLISGLIPGLVGADSPNSSTGGVAGSDPGQDSLGWSADMADMAIPPQALGCPDAADTAVEQAALEAIKPTVKEEAETAVAGSSAPAESSSSALDDVAAFDVTYDADDSGRGQHFDDEVARTHAARLAEIEAALTNQDANLEEALVALRTGRIARGAPAAVSAQAARNQIVPAGPSHRGAGDSAGDEEMDWLLDEFPVSPRPGAKKAQSPRQGSQRQ</sequence>
<keyword evidence="3" id="KW-1185">Reference proteome</keyword>
<dbReference type="Proteomes" id="UP001430848">
    <property type="component" value="Unassembled WGS sequence"/>
</dbReference>
<comment type="caution">
    <text evidence="2">The sequence shown here is derived from an EMBL/GenBank/DDBJ whole genome shotgun (WGS) entry which is preliminary data.</text>
</comment>
<evidence type="ECO:0000256" key="1">
    <source>
        <dbReference type="SAM" id="MobiDB-lite"/>
    </source>
</evidence>
<feature type="compositionally biased region" description="Acidic residues" evidence="1">
    <location>
        <begin position="370"/>
        <end position="379"/>
    </location>
</feature>
<feature type="compositionally biased region" description="Basic and acidic residues" evidence="1">
    <location>
        <begin position="111"/>
        <end position="128"/>
    </location>
</feature>
<evidence type="ECO:0000313" key="3">
    <source>
        <dbReference type="Proteomes" id="UP001430848"/>
    </source>
</evidence>
<name>A0ABR1PE76_DIAER</name>
<accession>A0ABR1PE76</accession>
<gene>
    <name evidence="2" type="ORF">SLS63_004211</name>
</gene>
<organism evidence="2 3">
    <name type="scientific">Diaporthe eres</name>
    <name type="common">Phomopsis oblonga</name>
    <dbReference type="NCBI Taxonomy" id="83184"/>
    <lineage>
        <taxon>Eukaryota</taxon>
        <taxon>Fungi</taxon>
        <taxon>Dikarya</taxon>
        <taxon>Ascomycota</taxon>
        <taxon>Pezizomycotina</taxon>
        <taxon>Sordariomycetes</taxon>
        <taxon>Sordariomycetidae</taxon>
        <taxon>Diaporthales</taxon>
        <taxon>Diaporthaceae</taxon>
        <taxon>Diaporthe</taxon>
        <taxon>Diaporthe eres species complex</taxon>
    </lineage>
</organism>
<protein>
    <submittedName>
        <fullName evidence="2">Uncharacterized protein</fullName>
    </submittedName>
</protein>
<proteinExistence type="predicted"/>
<reference evidence="2 3" key="1">
    <citation type="submission" date="2024-02" db="EMBL/GenBank/DDBJ databases">
        <title>De novo assembly and annotation of 12 fungi associated with fruit tree decline syndrome in Ontario, Canada.</title>
        <authorList>
            <person name="Sulman M."/>
            <person name="Ellouze W."/>
            <person name="Ilyukhin E."/>
        </authorList>
    </citation>
    <scope>NUCLEOTIDE SEQUENCE [LARGE SCALE GENOMIC DNA]</scope>
    <source>
        <strain evidence="2 3">M169</strain>
    </source>
</reference>
<feature type="region of interest" description="Disordered" evidence="1">
    <location>
        <begin position="354"/>
        <end position="403"/>
    </location>
</feature>
<evidence type="ECO:0000313" key="2">
    <source>
        <dbReference type="EMBL" id="KAK7734791.1"/>
    </source>
</evidence>